<accession>A0A560MHN2</accession>
<sequence length="228" mass="25840">MLARSLDRLLPTLKAINADVFAKRAFEFAFWMKLRAQQRMSGIYEPCFTQLVDLDLDDYCGKRVLDIGCGPLGTLEWADMTIERVGLDPLANLYQKLGTDSHKMTYVTAHSESIPYPDGHFDIVSCFNALDHVDDLDQTVAEIKRVVAKGGIFLLGVDTNHAATIAEPITIDWNIGQKFHPEMSIEVERHYERSSNNYIDVMNSKAFFDHADPRPRPGIIILKLRKVL</sequence>
<dbReference type="InterPro" id="IPR029063">
    <property type="entry name" value="SAM-dependent_MTases_sf"/>
</dbReference>
<feature type="domain" description="Methyltransferase type 11" evidence="1">
    <location>
        <begin position="65"/>
        <end position="154"/>
    </location>
</feature>
<dbReference type="PANTHER" id="PTHR45036">
    <property type="entry name" value="METHYLTRANSFERASE LIKE 7B"/>
    <property type="match status" value="1"/>
</dbReference>
<dbReference type="Pfam" id="PF08241">
    <property type="entry name" value="Methyltransf_11"/>
    <property type="match status" value="1"/>
</dbReference>
<dbReference type="EMBL" id="VITY01000001">
    <property type="protein sequence ID" value="TWC06873.1"/>
    <property type="molecule type" value="Genomic_DNA"/>
</dbReference>
<name>A0A560MHN2_9BRAD</name>
<keyword evidence="3" id="KW-1185">Reference proteome</keyword>
<dbReference type="InterPro" id="IPR013216">
    <property type="entry name" value="Methyltransf_11"/>
</dbReference>
<comment type="caution">
    <text evidence="2">The sequence shown here is derived from an EMBL/GenBank/DDBJ whole genome shotgun (WGS) entry which is preliminary data.</text>
</comment>
<evidence type="ECO:0000313" key="2">
    <source>
        <dbReference type="EMBL" id="TWC06873.1"/>
    </source>
</evidence>
<dbReference type="CDD" id="cd02440">
    <property type="entry name" value="AdoMet_MTases"/>
    <property type="match status" value="1"/>
</dbReference>
<dbReference type="AlphaFoldDB" id="A0A560MHN2"/>
<proteinExistence type="predicted"/>
<gene>
    <name evidence="2" type="ORF">FBZ93_101163</name>
</gene>
<dbReference type="SUPFAM" id="SSF53335">
    <property type="entry name" value="S-adenosyl-L-methionine-dependent methyltransferases"/>
    <property type="match status" value="1"/>
</dbReference>
<protein>
    <submittedName>
        <fullName evidence="2">Methyltransferase family protein</fullName>
    </submittedName>
</protein>
<organism evidence="2 3">
    <name type="scientific">Bradyrhizobium macuxiense</name>
    <dbReference type="NCBI Taxonomy" id="1755647"/>
    <lineage>
        <taxon>Bacteria</taxon>
        <taxon>Pseudomonadati</taxon>
        <taxon>Pseudomonadota</taxon>
        <taxon>Alphaproteobacteria</taxon>
        <taxon>Hyphomicrobiales</taxon>
        <taxon>Nitrobacteraceae</taxon>
        <taxon>Bradyrhizobium</taxon>
    </lineage>
</organism>
<keyword evidence="2" id="KW-0489">Methyltransferase</keyword>
<dbReference type="Proteomes" id="UP000321304">
    <property type="component" value="Unassembled WGS sequence"/>
</dbReference>
<dbReference type="PANTHER" id="PTHR45036:SF1">
    <property type="entry name" value="METHYLTRANSFERASE LIKE 7A"/>
    <property type="match status" value="1"/>
</dbReference>
<keyword evidence="2" id="KW-0808">Transferase</keyword>
<dbReference type="GO" id="GO:0008757">
    <property type="term" value="F:S-adenosylmethionine-dependent methyltransferase activity"/>
    <property type="evidence" value="ECO:0007669"/>
    <property type="project" value="InterPro"/>
</dbReference>
<evidence type="ECO:0000259" key="1">
    <source>
        <dbReference type="Pfam" id="PF08241"/>
    </source>
</evidence>
<dbReference type="GO" id="GO:0032259">
    <property type="term" value="P:methylation"/>
    <property type="evidence" value="ECO:0007669"/>
    <property type="project" value="UniProtKB-KW"/>
</dbReference>
<dbReference type="InterPro" id="IPR052356">
    <property type="entry name" value="Thiol_S-MT"/>
</dbReference>
<evidence type="ECO:0000313" key="3">
    <source>
        <dbReference type="Proteomes" id="UP000321304"/>
    </source>
</evidence>
<dbReference type="Gene3D" id="3.40.50.150">
    <property type="entry name" value="Vaccinia Virus protein VP39"/>
    <property type="match status" value="1"/>
</dbReference>
<reference evidence="2 3" key="1">
    <citation type="submission" date="2019-06" db="EMBL/GenBank/DDBJ databases">
        <title>Genomic Encyclopedia of Type Strains, Phase IV (KMG-V): Genome sequencing to study the core and pangenomes of soil and plant-associated prokaryotes.</title>
        <authorList>
            <person name="Whitman W."/>
        </authorList>
    </citation>
    <scope>NUCLEOTIDE SEQUENCE [LARGE SCALE GENOMIC DNA]</scope>
    <source>
        <strain evidence="2 3">BR 10355</strain>
    </source>
</reference>